<proteinExistence type="predicted"/>
<name>A0A6A4XHL6_AMPAM</name>
<dbReference type="Proteomes" id="UP000440578">
    <property type="component" value="Unassembled WGS sequence"/>
</dbReference>
<sequence length="76" mass="8469">MASNHLFTVLITSACSYLPGTRVAKAVAAEFEKERVANHPQQKELQQFEQCRPVAPQLRLAEDEKFNASDITLPSP</sequence>
<organism evidence="1 2">
    <name type="scientific">Amphibalanus amphitrite</name>
    <name type="common">Striped barnacle</name>
    <name type="synonym">Balanus amphitrite</name>
    <dbReference type="NCBI Taxonomy" id="1232801"/>
    <lineage>
        <taxon>Eukaryota</taxon>
        <taxon>Metazoa</taxon>
        <taxon>Ecdysozoa</taxon>
        <taxon>Arthropoda</taxon>
        <taxon>Crustacea</taxon>
        <taxon>Multicrustacea</taxon>
        <taxon>Cirripedia</taxon>
        <taxon>Thoracica</taxon>
        <taxon>Thoracicalcarea</taxon>
        <taxon>Balanomorpha</taxon>
        <taxon>Balanoidea</taxon>
        <taxon>Balanidae</taxon>
        <taxon>Amphibalaninae</taxon>
        <taxon>Amphibalanus</taxon>
    </lineage>
</organism>
<reference evidence="1 2" key="1">
    <citation type="submission" date="2019-07" db="EMBL/GenBank/DDBJ databases">
        <title>Draft genome assembly of a fouling barnacle, Amphibalanus amphitrite (Darwin, 1854): The first reference genome for Thecostraca.</title>
        <authorList>
            <person name="Kim W."/>
        </authorList>
    </citation>
    <scope>NUCLEOTIDE SEQUENCE [LARGE SCALE GENOMIC DNA]</scope>
    <source>
        <strain evidence="1">SNU_AA5</strain>
        <tissue evidence="1">Soma without cirri and trophi</tissue>
    </source>
</reference>
<dbReference type="EMBL" id="VIIS01000012">
    <property type="protein sequence ID" value="KAF0314571.1"/>
    <property type="molecule type" value="Genomic_DNA"/>
</dbReference>
<keyword evidence="2" id="KW-1185">Reference proteome</keyword>
<protein>
    <submittedName>
        <fullName evidence="1">Uncharacterized protein</fullName>
    </submittedName>
</protein>
<dbReference type="AlphaFoldDB" id="A0A6A4XHL6"/>
<gene>
    <name evidence="1" type="ORF">FJT64_015012</name>
</gene>
<evidence type="ECO:0000313" key="2">
    <source>
        <dbReference type="Proteomes" id="UP000440578"/>
    </source>
</evidence>
<comment type="caution">
    <text evidence="1">The sequence shown here is derived from an EMBL/GenBank/DDBJ whole genome shotgun (WGS) entry which is preliminary data.</text>
</comment>
<accession>A0A6A4XHL6</accession>
<evidence type="ECO:0000313" key="1">
    <source>
        <dbReference type="EMBL" id="KAF0314571.1"/>
    </source>
</evidence>